<dbReference type="EC" id="4.2.1.1" evidence="4 9"/>
<feature type="chain" id="PRO_5034860224" description="Carbonic anhydrase" evidence="9">
    <location>
        <begin position="21"/>
        <end position="275"/>
    </location>
</feature>
<dbReference type="CDD" id="cd03124">
    <property type="entry name" value="alpha_CA_prokaryotic_like"/>
    <property type="match status" value="1"/>
</dbReference>
<evidence type="ECO:0000256" key="1">
    <source>
        <dbReference type="ARBA" id="ARBA00001947"/>
    </source>
</evidence>
<dbReference type="InterPro" id="IPR023561">
    <property type="entry name" value="Carbonic_anhydrase_a-class"/>
</dbReference>
<comment type="cofactor">
    <cofactor evidence="1 9">
        <name>Zn(2+)</name>
        <dbReference type="ChEBI" id="CHEBI:29105"/>
    </cofactor>
</comment>
<dbReference type="SUPFAM" id="SSF51069">
    <property type="entry name" value="Carbonic anhydrase"/>
    <property type="match status" value="1"/>
</dbReference>
<dbReference type="PROSITE" id="PS00162">
    <property type="entry name" value="ALPHA_CA_1"/>
    <property type="match status" value="1"/>
</dbReference>
<dbReference type="PROSITE" id="PS51144">
    <property type="entry name" value="ALPHA_CA_2"/>
    <property type="match status" value="1"/>
</dbReference>
<accession>A0A8H7ATL9</accession>
<dbReference type="InterPro" id="IPR001148">
    <property type="entry name" value="CA_dom"/>
</dbReference>
<gene>
    <name evidence="11" type="ORF">GJ744_004464</name>
</gene>
<evidence type="ECO:0000259" key="10">
    <source>
        <dbReference type="PROSITE" id="PS51144"/>
    </source>
</evidence>
<dbReference type="SMART" id="SM01057">
    <property type="entry name" value="Carb_anhydrase"/>
    <property type="match status" value="1"/>
</dbReference>
<dbReference type="InterPro" id="IPR041891">
    <property type="entry name" value="Alpha_CA_prokaryot-like"/>
</dbReference>
<evidence type="ECO:0000313" key="11">
    <source>
        <dbReference type="EMBL" id="KAF7514139.1"/>
    </source>
</evidence>
<evidence type="ECO:0000256" key="9">
    <source>
        <dbReference type="RuleBase" id="RU367011"/>
    </source>
</evidence>
<name>A0A8H7ATL9_9EURO</name>
<evidence type="ECO:0000256" key="2">
    <source>
        <dbReference type="ARBA" id="ARBA00002904"/>
    </source>
</evidence>
<evidence type="ECO:0000313" key="12">
    <source>
        <dbReference type="Proteomes" id="UP000606974"/>
    </source>
</evidence>
<keyword evidence="5 9" id="KW-0479">Metal-binding</keyword>
<proteinExistence type="inferred from homology"/>
<dbReference type="InterPro" id="IPR036398">
    <property type="entry name" value="CA_dom_sf"/>
</dbReference>
<dbReference type="OrthoDB" id="429145at2759"/>
<comment type="function">
    <text evidence="2 9">Reversible hydration of carbon dioxide.</text>
</comment>
<sequence>MRFHGVISALLLVASHYTCACPTQPDEREVAADQSPILNGGQVTINTYDYVPTNGPLTWHKTSGNGLCRTGTRQSPILLGSDIRQTDVGDVQFSAPDAVGKLEHRGTGIEVKEVKGTLKYAARTYELDNFHFHTPSEHRIHQEHYPVEMHMVHKDTTGKRLVLGFVIQLSTTQCSSLPHVALAKAGQISPGQDVMTSTLQFDEIAYYASHKQFYSYGGSLTTPPCTEDIQWLVGTEPLHLDVGTYNALKHAVKYNSRIIQNSPGSTNSIQLACSP</sequence>
<keyword evidence="9" id="KW-0732">Signal</keyword>
<reference evidence="11" key="1">
    <citation type="submission" date="2020-02" db="EMBL/GenBank/DDBJ databases">
        <authorList>
            <person name="Palmer J.M."/>
        </authorList>
    </citation>
    <scope>NUCLEOTIDE SEQUENCE</scope>
    <source>
        <strain evidence="11">EPUS1.4</strain>
        <tissue evidence="11">Thallus</tissue>
    </source>
</reference>
<comment type="catalytic activity">
    <reaction evidence="8 9">
        <text>hydrogencarbonate + H(+) = CO2 + H2O</text>
        <dbReference type="Rhea" id="RHEA:10748"/>
        <dbReference type="ChEBI" id="CHEBI:15377"/>
        <dbReference type="ChEBI" id="CHEBI:15378"/>
        <dbReference type="ChEBI" id="CHEBI:16526"/>
        <dbReference type="ChEBI" id="CHEBI:17544"/>
        <dbReference type="EC" id="4.2.1.1"/>
    </reaction>
</comment>
<dbReference type="Gene3D" id="3.10.200.10">
    <property type="entry name" value="Alpha carbonic anhydrase"/>
    <property type="match status" value="1"/>
</dbReference>
<comment type="caution">
    <text evidence="11">The sequence shown here is derived from an EMBL/GenBank/DDBJ whole genome shotgun (WGS) entry which is preliminary data.</text>
</comment>
<evidence type="ECO:0000256" key="5">
    <source>
        <dbReference type="ARBA" id="ARBA00022723"/>
    </source>
</evidence>
<dbReference type="GO" id="GO:0004089">
    <property type="term" value="F:carbonate dehydratase activity"/>
    <property type="evidence" value="ECO:0007669"/>
    <property type="project" value="UniProtKB-UniRule"/>
</dbReference>
<dbReference type="AlphaFoldDB" id="A0A8H7ATL9"/>
<evidence type="ECO:0000256" key="3">
    <source>
        <dbReference type="ARBA" id="ARBA00010718"/>
    </source>
</evidence>
<dbReference type="PANTHER" id="PTHR18952">
    <property type="entry name" value="CARBONIC ANHYDRASE"/>
    <property type="match status" value="1"/>
</dbReference>
<evidence type="ECO:0000256" key="4">
    <source>
        <dbReference type="ARBA" id="ARBA00012925"/>
    </source>
</evidence>
<feature type="domain" description="Alpha-carbonic anhydrase" evidence="10">
    <location>
        <begin position="46"/>
        <end position="275"/>
    </location>
</feature>
<dbReference type="InterPro" id="IPR018338">
    <property type="entry name" value="Carbonic_anhydrase_a-class_CS"/>
</dbReference>
<dbReference type="EMBL" id="JAACFV010000002">
    <property type="protein sequence ID" value="KAF7514139.1"/>
    <property type="molecule type" value="Genomic_DNA"/>
</dbReference>
<evidence type="ECO:0000256" key="8">
    <source>
        <dbReference type="ARBA" id="ARBA00048348"/>
    </source>
</evidence>
<evidence type="ECO:0000256" key="7">
    <source>
        <dbReference type="ARBA" id="ARBA00023239"/>
    </source>
</evidence>
<keyword evidence="12" id="KW-1185">Reference proteome</keyword>
<dbReference type="Pfam" id="PF00194">
    <property type="entry name" value="Carb_anhydrase"/>
    <property type="match status" value="1"/>
</dbReference>
<protein>
    <recommendedName>
        <fullName evidence="4 9">Carbonic anhydrase</fullName>
        <ecNumber evidence="4 9">4.2.1.1</ecNumber>
    </recommendedName>
</protein>
<keyword evidence="6 9" id="KW-0862">Zinc</keyword>
<dbReference type="GO" id="GO:0008270">
    <property type="term" value="F:zinc ion binding"/>
    <property type="evidence" value="ECO:0007669"/>
    <property type="project" value="UniProtKB-UniRule"/>
</dbReference>
<evidence type="ECO:0000256" key="6">
    <source>
        <dbReference type="ARBA" id="ARBA00022833"/>
    </source>
</evidence>
<keyword evidence="7 9" id="KW-0456">Lyase</keyword>
<dbReference type="PANTHER" id="PTHR18952:SF265">
    <property type="entry name" value="CARBONIC ANHYDRASE"/>
    <property type="match status" value="1"/>
</dbReference>
<comment type="similarity">
    <text evidence="3 9">Belongs to the alpha-carbonic anhydrase family.</text>
</comment>
<organism evidence="11 12">
    <name type="scientific">Endocarpon pusillum</name>
    <dbReference type="NCBI Taxonomy" id="364733"/>
    <lineage>
        <taxon>Eukaryota</taxon>
        <taxon>Fungi</taxon>
        <taxon>Dikarya</taxon>
        <taxon>Ascomycota</taxon>
        <taxon>Pezizomycotina</taxon>
        <taxon>Eurotiomycetes</taxon>
        <taxon>Chaetothyriomycetidae</taxon>
        <taxon>Verrucariales</taxon>
        <taxon>Verrucariaceae</taxon>
        <taxon>Endocarpon</taxon>
    </lineage>
</organism>
<feature type="signal peptide" evidence="9">
    <location>
        <begin position="1"/>
        <end position="20"/>
    </location>
</feature>
<dbReference type="Proteomes" id="UP000606974">
    <property type="component" value="Unassembled WGS sequence"/>
</dbReference>